<dbReference type="InParanoid" id="A0A420WEH7"/>
<proteinExistence type="predicted"/>
<feature type="chain" id="PRO_5019108702" evidence="1">
    <location>
        <begin position="26"/>
        <end position="299"/>
    </location>
</feature>
<evidence type="ECO:0000313" key="3">
    <source>
        <dbReference type="EMBL" id="RKQ69439.1"/>
    </source>
</evidence>
<evidence type="ECO:0000313" key="4">
    <source>
        <dbReference type="Proteomes" id="UP000282211"/>
    </source>
</evidence>
<dbReference type="GO" id="GO:0006629">
    <property type="term" value="P:lipid metabolic process"/>
    <property type="evidence" value="ECO:0007669"/>
    <property type="project" value="InterPro"/>
</dbReference>
<evidence type="ECO:0000259" key="2">
    <source>
        <dbReference type="PROSITE" id="PS51704"/>
    </source>
</evidence>
<keyword evidence="4" id="KW-1185">Reference proteome</keyword>
<dbReference type="GO" id="GO:0008081">
    <property type="term" value="F:phosphoric diester hydrolase activity"/>
    <property type="evidence" value="ECO:0007669"/>
    <property type="project" value="InterPro"/>
</dbReference>
<accession>A0A420WEH7</accession>
<dbReference type="EMBL" id="RBII01000002">
    <property type="protein sequence ID" value="RKQ69439.1"/>
    <property type="molecule type" value="Genomic_DNA"/>
</dbReference>
<dbReference type="PROSITE" id="PS51257">
    <property type="entry name" value="PROKAR_LIPOPROTEIN"/>
    <property type="match status" value="1"/>
</dbReference>
<dbReference type="RefSeq" id="WP_170144970.1">
    <property type="nucleotide sequence ID" value="NZ_RBII01000002.1"/>
</dbReference>
<dbReference type="PANTHER" id="PTHR46211:SF1">
    <property type="entry name" value="GLYCEROPHOSPHODIESTER PHOSPHODIESTERASE, CYTOPLASMIC"/>
    <property type="match status" value="1"/>
</dbReference>
<sequence length="299" mass="32602">MLRTLTHLALGSFTALALIACQNQAAEQKNEAQTNTVTPVSEAPLNLLKYDLIDVLSCLPNNNTLIAAHRGTSRAWDIPENSLQGLNLLIEAGTLIAEIDVAGLKSGEQILYHDGVWDRKSTGKGPLASTTWDTAETYLLKSYAGTLSSERPPLLSTVLDLAKDKIFLEVDFKSSAKTDDVLRLIRERDMAGQVVLIAYTQERAKELQALAPEMLISAPGEDKGQGLNPKTTLLWMGRNITSQMGKTDMAGYIGLVSKEDNISEKAAQSVFLVSDWPTDYPAIIGEYDQQAYATCLAEK</sequence>
<name>A0A420WEH7_9PROT</name>
<feature type="signal peptide" evidence="1">
    <location>
        <begin position="1"/>
        <end position="25"/>
    </location>
</feature>
<comment type="caution">
    <text evidence="3">The sequence shown here is derived from an EMBL/GenBank/DDBJ whole genome shotgun (WGS) entry which is preliminary data.</text>
</comment>
<dbReference type="Proteomes" id="UP000282211">
    <property type="component" value="Unassembled WGS sequence"/>
</dbReference>
<dbReference type="PROSITE" id="PS51704">
    <property type="entry name" value="GP_PDE"/>
    <property type="match status" value="1"/>
</dbReference>
<dbReference type="CDD" id="cd08566">
    <property type="entry name" value="GDPD_AtGDE_like"/>
    <property type="match status" value="1"/>
</dbReference>
<dbReference type="PANTHER" id="PTHR46211">
    <property type="entry name" value="GLYCEROPHOSPHORYL DIESTER PHOSPHODIESTERASE"/>
    <property type="match status" value="1"/>
</dbReference>
<evidence type="ECO:0000256" key="1">
    <source>
        <dbReference type="SAM" id="SignalP"/>
    </source>
</evidence>
<dbReference type="SUPFAM" id="SSF51695">
    <property type="entry name" value="PLC-like phosphodiesterases"/>
    <property type="match status" value="1"/>
</dbReference>
<keyword evidence="1" id="KW-0732">Signal</keyword>
<gene>
    <name evidence="3" type="ORF">DES40_2240</name>
</gene>
<protein>
    <submittedName>
        <fullName evidence="3">Glycerophosphoryl diester phosphodiesterase family protein</fullName>
    </submittedName>
</protein>
<reference evidence="3 4" key="1">
    <citation type="submission" date="2018-10" db="EMBL/GenBank/DDBJ databases">
        <title>Genomic Encyclopedia of Type Strains, Phase IV (KMG-IV): sequencing the most valuable type-strain genomes for metagenomic binning, comparative biology and taxonomic classification.</title>
        <authorList>
            <person name="Goeker M."/>
        </authorList>
    </citation>
    <scope>NUCLEOTIDE SEQUENCE [LARGE SCALE GENOMIC DNA]</scope>
    <source>
        <strain evidence="3 4">DSM 22008</strain>
    </source>
</reference>
<dbReference type="InterPro" id="IPR017946">
    <property type="entry name" value="PLC-like_Pdiesterase_TIM-brl"/>
</dbReference>
<dbReference type="AlphaFoldDB" id="A0A420WEH7"/>
<dbReference type="Pfam" id="PF03009">
    <property type="entry name" value="GDPD"/>
    <property type="match status" value="1"/>
</dbReference>
<organism evidence="3 4">
    <name type="scientific">Litorimonas taeanensis</name>
    <dbReference type="NCBI Taxonomy" id="568099"/>
    <lineage>
        <taxon>Bacteria</taxon>
        <taxon>Pseudomonadati</taxon>
        <taxon>Pseudomonadota</taxon>
        <taxon>Alphaproteobacteria</taxon>
        <taxon>Maricaulales</taxon>
        <taxon>Robiginitomaculaceae</taxon>
    </lineage>
</organism>
<dbReference type="InterPro" id="IPR030395">
    <property type="entry name" value="GP_PDE_dom"/>
</dbReference>
<dbReference type="Gene3D" id="3.20.20.190">
    <property type="entry name" value="Phosphatidylinositol (PI) phosphodiesterase"/>
    <property type="match status" value="1"/>
</dbReference>
<feature type="domain" description="GP-PDE" evidence="2">
    <location>
        <begin position="64"/>
        <end position="299"/>
    </location>
</feature>